<comment type="caution">
    <text evidence="1">The sequence shown here is derived from an EMBL/GenBank/DDBJ whole genome shotgun (WGS) entry which is preliminary data.</text>
</comment>
<proteinExistence type="predicted"/>
<sequence length="187" mass="21248">MKKASKDSVSGSGRKFCAFLRGVNVKGTNMKMAEVCAVFEKAGMKDVSSVLASGNILFSSEKEEEELKRILEKSMSEHFSYEAFLFVKSQQEIETIFRETPFEANAEYHIYIFVGVEGIAKILMTEFEKSRKASGEEAQLMGRNFYWKISKGNTLDSEFGKILGRKKLKDSFTSRNLNTFEKVLKKL</sequence>
<dbReference type="Proteomes" id="UP000292855">
    <property type="component" value="Unassembled WGS sequence"/>
</dbReference>
<dbReference type="PIRSF" id="PIRSF008502">
    <property type="entry name" value="UCP008502"/>
    <property type="match status" value="1"/>
</dbReference>
<name>A0A4Q6Y112_9SPHI</name>
<dbReference type="InterPro" id="IPR012545">
    <property type="entry name" value="DUF1697"/>
</dbReference>
<dbReference type="OrthoDB" id="9806494at2"/>
<accession>A0A4Q6Y112</accession>
<dbReference type="AlphaFoldDB" id="A0A4Q6Y112"/>
<dbReference type="EMBL" id="SGIT01000001">
    <property type="protein sequence ID" value="RZF62676.1"/>
    <property type="molecule type" value="Genomic_DNA"/>
</dbReference>
<dbReference type="RefSeq" id="WP_130140901.1">
    <property type="nucleotide sequence ID" value="NZ_SGIT01000001.1"/>
</dbReference>
<dbReference type="PANTHER" id="PTHR36439:SF1">
    <property type="entry name" value="DUF1697 DOMAIN-CONTAINING PROTEIN"/>
    <property type="match status" value="1"/>
</dbReference>
<dbReference type="Pfam" id="PF08002">
    <property type="entry name" value="DUF1697"/>
    <property type="match status" value="1"/>
</dbReference>
<protein>
    <submittedName>
        <fullName evidence="1">DUF1697 domain-containing protein</fullName>
    </submittedName>
</protein>
<evidence type="ECO:0000313" key="1">
    <source>
        <dbReference type="EMBL" id="RZF62676.1"/>
    </source>
</evidence>
<organism evidence="1 2">
    <name type="scientific">Sphingobacterium corticibacterium</name>
    <dbReference type="NCBI Taxonomy" id="2484746"/>
    <lineage>
        <taxon>Bacteria</taxon>
        <taxon>Pseudomonadati</taxon>
        <taxon>Bacteroidota</taxon>
        <taxon>Sphingobacteriia</taxon>
        <taxon>Sphingobacteriales</taxon>
        <taxon>Sphingobacteriaceae</taxon>
        <taxon>Sphingobacterium</taxon>
    </lineage>
</organism>
<dbReference type="SUPFAM" id="SSF160379">
    <property type="entry name" value="SP0830-like"/>
    <property type="match status" value="1"/>
</dbReference>
<keyword evidence="2" id="KW-1185">Reference proteome</keyword>
<gene>
    <name evidence="1" type="ORF">EWE74_07775</name>
</gene>
<dbReference type="PANTHER" id="PTHR36439">
    <property type="entry name" value="BLL4334 PROTEIN"/>
    <property type="match status" value="1"/>
</dbReference>
<evidence type="ECO:0000313" key="2">
    <source>
        <dbReference type="Proteomes" id="UP000292855"/>
    </source>
</evidence>
<reference evidence="1 2" key="1">
    <citation type="submission" date="2019-02" db="EMBL/GenBank/DDBJ databases">
        <authorList>
            <person name="Li Y."/>
        </authorList>
    </citation>
    <scope>NUCLEOTIDE SEQUENCE [LARGE SCALE GENOMIC DNA]</scope>
    <source>
        <strain evidence="1 2">30C10-4-7</strain>
    </source>
</reference>
<dbReference type="Gene3D" id="3.30.70.1280">
    <property type="entry name" value="SP0830-like domains"/>
    <property type="match status" value="1"/>
</dbReference>